<name>A0A8H6WQ95_MYCCL</name>
<feature type="active site" evidence="6">
    <location>
        <position position="163"/>
    </location>
</feature>
<dbReference type="GO" id="GO:0051603">
    <property type="term" value="P:proteolysis involved in protein catabolic process"/>
    <property type="evidence" value="ECO:0007669"/>
    <property type="project" value="TreeGrafter"/>
</dbReference>
<feature type="binding site" evidence="7">
    <location>
        <position position="197"/>
    </location>
    <ligand>
        <name>Zn(2+)</name>
        <dbReference type="ChEBI" id="CHEBI:29105"/>
        <label>1</label>
    </ligand>
</feature>
<dbReference type="AlphaFoldDB" id="A0A8H6WQ95"/>
<dbReference type="PANTHER" id="PTHR45962:SF1">
    <property type="entry name" value="N-FATTY-ACYL-AMINO ACID SYNTHASE_HYDROLASE PM20D1"/>
    <property type="match status" value="1"/>
</dbReference>
<evidence type="ECO:0000256" key="7">
    <source>
        <dbReference type="PIRSR" id="PIRSR037217-2"/>
    </source>
</evidence>
<sequence length="574" mass="63109">MRGLPLDDHAPKRFRMTHVALPLILLLTIGLASSFFRSVPSRDYVWRLSSPQRDFRLPVRCPEQPAALAPAFSFEPDEEKKGEIIERLRGAVRIRTETFDGAPADGSDPWFDKFYAFEAYLKETFPDVIDALTLEHFATHALLLTWKGTDASLKPLVLMAHQDTVPVPEETLDRWTHPPFEGYLDDEGWIWGRGVVDVKNLLIAELTAVSELLNAGFNPTRTIHLAFGFDEEGGAVRSARHIIDHFETLYGPDSIFLVIDEGDLLPPADPDNPSRLAPPTSDSASSAPLFITPSVGEKGSVNVQLSVNVPGGHSSVPPPHTAIGILSALVTALESNQPEPVLSPKNPWAEYWVCKSEYDPGRLDPKLRELLAHEKTWPDAAKWIANESLGYSARARLLSTTQAVDIIAGGVKVNALPEEAHAIVNHRVGFDDSIAALKNRYIDLLTPIAEQYGLVVVGFDDGIPADTPRYVQLSLPRAGAEASPVAPSKGDVWNVFAATARHLHPNAIVTPWLSAGGTDSRGYTNLTEAIYRYADVRPEQRANPHTVDERLHADAHLSSVAFVHALVQNADQWR</sequence>
<dbReference type="PIRSF" id="PIRSF037217">
    <property type="entry name" value="Carboxypeptidase_S"/>
    <property type="match status" value="1"/>
</dbReference>
<dbReference type="SUPFAM" id="SSF53187">
    <property type="entry name" value="Zn-dependent exopeptidases"/>
    <property type="match status" value="1"/>
</dbReference>
<evidence type="ECO:0000256" key="3">
    <source>
        <dbReference type="ARBA" id="ARBA00022723"/>
    </source>
</evidence>
<organism evidence="10 11">
    <name type="scientific">Mycena chlorophos</name>
    <name type="common">Agaric fungus</name>
    <name type="synonym">Agaricus chlorophos</name>
    <dbReference type="NCBI Taxonomy" id="658473"/>
    <lineage>
        <taxon>Eukaryota</taxon>
        <taxon>Fungi</taxon>
        <taxon>Dikarya</taxon>
        <taxon>Basidiomycota</taxon>
        <taxon>Agaricomycotina</taxon>
        <taxon>Agaricomycetes</taxon>
        <taxon>Agaricomycetidae</taxon>
        <taxon>Agaricales</taxon>
        <taxon>Marasmiineae</taxon>
        <taxon>Mycenaceae</taxon>
        <taxon>Mycena</taxon>
    </lineage>
</organism>
<dbReference type="SUPFAM" id="SSF55031">
    <property type="entry name" value="Bacterial exopeptidase dimerisation domain"/>
    <property type="match status" value="1"/>
</dbReference>
<dbReference type="Gene3D" id="1.10.150.900">
    <property type="match status" value="1"/>
</dbReference>
<evidence type="ECO:0000256" key="6">
    <source>
        <dbReference type="PIRSR" id="PIRSR037217-1"/>
    </source>
</evidence>
<comment type="similarity">
    <text evidence="1">Belongs to the peptidase M20A family.</text>
</comment>
<dbReference type="Pfam" id="PF07687">
    <property type="entry name" value="M20_dimer"/>
    <property type="match status" value="1"/>
</dbReference>
<feature type="binding site" evidence="7">
    <location>
        <position position="161"/>
    </location>
    <ligand>
        <name>Zn(2+)</name>
        <dbReference type="ChEBI" id="CHEBI:29105"/>
        <label>2</label>
    </ligand>
</feature>
<evidence type="ECO:0000256" key="2">
    <source>
        <dbReference type="ARBA" id="ARBA00022670"/>
    </source>
</evidence>
<protein>
    <submittedName>
        <fullName evidence="10">Gly-Xaa carboxypeptidase</fullName>
    </submittedName>
</protein>
<evidence type="ECO:0000256" key="5">
    <source>
        <dbReference type="ARBA" id="ARBA00022833"/>
    </source>
</evidence>
<feature type="domain" description="Peptidase M20 dimerisation" evidence="9">
    <location>
        <begin position="295"/>
        <end position="451"/>
    </location>
</feature>
<feature type="active site" description="Proton acceptor" evidence="6">
    <location>
        <position position="231"/>
    </location>
</feature>
<dbReference type="Pfam" id="PF01546">
    <property type="entry name" value="Peptidase_M20"/>
    <property type="match status" value="1"/>
</dbReference>
<evidence type="ECO:0000256" key="1">
    <source>
        <dbReference type="ARBA" id="ARBA00006247"/>
    </source>
</evidence>
<accession>A0A8H6WQ95</accession>
<feature type="binding site" evidence="7">
    <location>
        <position position="260"/>
    </location>
    <ligand>
        <name>Zn(2+)</name>
        <dbReference type="ChEBI" id="CHEBI:29105"/>
        <label>2</label>
    </ligand>
</feature>
<feature type="region of interest" description="Disordered" evidence="8">
    <location>
        <begin position="267"/>
        <end position="289"/>
    </location>
</feature>
<keyword evidence="5 7" id="KW-0862">Zinc</keyword>
<dbReference type="GO" id="GO:0004181">
    <property type="term" value="F:metallocarboxypeptidase activity"/>
    <property type="evidence" value="ECO:0007669"/>
    <property type="project" value="InterPro"/>
</dbReference>
<dbReference type="EMBL" id="JACAZE010000002">
    <property type="protein sequence ID" value="KAF7320589.1"/>
    <property type="molecule type" value="Genomic_DNA"/>
</dbReference>
<evidence type="ECO:0000313" key="11">
    <source>
        <dbReference type="Proteomes" id="UP000613580"/>
    </source>
</evidence>
<reference evidence="10" key="1">
    <citation type="submission" date="2020-05" db="EMBL/GenBank/DDBJ databases">
        <title>Mycena genomes resolve the evolution of fungal bioluminescence.</title>
        <authorList>
            <person name="Tsai I.J."/>
        </authorList>
    </citation>
    <scope>NUCLEOTIDE SEQUENCE</scope>
    <source>
        <strain evidence="10">110903Hualien_Pintung</strain>
    </source>
</reference>
<dbReference type="CDD" id="cd05674">
    <property type="entry name" value="M20_yscS"/>
    <property type="match status" value="1"/>
</dbReference>
<feature type="binding site" evidence="7">
    <location>
        <position position="197"/>
    </location>
    <ligand>
        <name>Zn(2+)</name>
        <dbReference type="ChEBI" id="CHEBI:29105"/>
        <label>2</label>
    </ligand>
</feature>
<feature type="binding site" evidence="7">
    <location>
        <position position="545"/>
    </location>
    <ligand>
        <name>Zn(2+)</name>
        <dbReference type="ChEBI" id="CHEBI:29105"/>
        <label>1</label>
    </ligand>
</feature>
<gene>
    <name evidence="10" type="ORF">HMN09_00143300</name>
</gene>
<dbReference type="InterPro" id="IPR036264">
    <property type="entry name" value="Bact_exopeptidase_dim_dom"/>
</dbReference>
<keyword evidence="11" id="KW-1185">Reference proteome</keyword>
<evidence type="ECO:0000256" key="8">
    <source>
        <dbReference type="SAM" id="MobiDB-lite"/>
    </source>
</evidence>
<evidence type="ECO:0000256" key="4">
    <source>
        <dbReference type="ARBA" id="ARBA00022801"/>
    </source>
</evidence>
<dbReference type="InterPro" id="IPR017141">
    <property type="entry name" value="Pept_M20_carboxypep"/>
</dbReference>
<keyword evidence="2" id="KW-0645">Protease</keyword>
<evidence type="ECO:0000259" key="9">
    <source>
        <dbReference type="Pfam" id="PF07687"/>
    </source>
</evidence>
<dbReference type="InterPro" id="IPR002933">
    <property type="entry name" value="Peptidase_M20"/>
</dbReference>
<dbReference type="Proteomes" id="UP000613580">
    <property type="component" value="Unassembled WGS sequence"/>
</dbReference>
<feature type="compositionally biased region" description="Low complexity" evidence="8">
    <location>
        <begin position="277"/>
        <end position="288"/>
    </location>
</feature>
<comment type="caution">
    <text evidence="10">The sequence shown here is derived from an EMBL/GenBank/DDBJ whole genome shotgun (WGS) entry which is preliminary data.</text>
</comment>
<evidence type="ECO:0000313" key="10">
    <source>
        <dbReference type="EMBL" id="KAF7320589.1"/>
    </source>
</evidence>
<dbReference type="InterPro" id="IPR011650">
    <property type="entry name" value="Peptidase_M20_dimer"/>
</dbReference>
<keyword evidence="10" id="KW-0121">Carboxypeptidase</keyword>
<keyword evidence="3 7" id="KW-0479">Metal-binding</keyword>
<dbReference type="GO" id="GO:0000328">
    <property type="term" value="C:fungal-type vacuole lumen"/>
    <property type="evidence" value="ECO:0007669"/>
    <property type="project" value="TreeGrafter"/>
</dbReference>
<proteinExistence type="inferred from homology"/>
<dbReference type="OrthoDB" id="3064516at2759"/>
<keyword evidence="4" id="KW-0378">Hydrolase</keyword>
<feature type="binding site" evidence="7">
    <location>
        <position position="232"/>
    </location>
    <ligand>
        <name>Zn(2+)</name>
        <dbReference type="ChEBI" id="CHEBI:29105"/>
        <label>1</label>
    </ligand>
</feature>
<dbReference type="Gene3D" id="3.30.70.360">
    <property type="match status" value="1"/>
</dbReference>
<dbReference type="GO" id="GO:0046872">
    <property type="term" value="F:metal ion binding"/>
    <property type="evidence" value="ECO:0007669"/>
    <property type="project" value="UniProtKB-KW"/>
</dbReference>
<dbReference type="Gene3D" id="3.40.630.10">
    <property type="entry name" value="Zn peptidases"/>
    <property type="match status" value="1"/>
</dbReference>
<dbReference type="PANTHER" id="PTHR45962">
    <property type="entry name" value="N-FATTY-ACYL-AMINO ACID SYNTHASE/HYDROLASE PM20D1"/>
    <property type="match status" value="1"/>
</dbReference>
<dbReference type="InterPro" id="IPR047177">
    <property type="entry name" value="Pept_M20A"/>
</dbReference>